<feature type="compositionally biased region" description="Low complexity" evidence="1">
    <location>
        <begin position="62"/>
        <end position="74"/>
    </location>
</feature>
<sequence>LTRRSPSPPQQQHSTNTDTSHPKIFHGTDAVPQNHKVALQRILDVHHALESASETSSERRPSTSTSASSSSSCTPLFSSFISLPNAEVRAFNYLLRLWDPNSTLPDPLFDAAVQPQKAAFEDTCVKHFFGRVALWDASQAVQQEGMRRSFFLWRRRRSSRVRAGVSVVEGGLEAEKGRDGEGEGEGDGALKEVTTREGLAQLLWTLVNDDRVGLGAGGLKGECEGALRVRYGV</sequence>
<feature type="region of interest" description="Disordered" evidence="1">
    <location>
        <begin position="49"/>
        <end position="74"/>
    </location>
</feature>
<feature type="compositionally biased region" description="Polar residues" evidence="1">
    <location>
        <begin position="10"/>
        <end position="19"/>
    </location>
</feature>
<proteinExistence type="predicted"/>
<evidence type="ECO:0000313" key="3">
    <source>
        <dbReference type="Proteomes" id="UP000800040"/>
    </source>
</evidence>
<keyword evidence="3" id="KW-1185">Reference proteome</keyword>
<gene>
    <name evidence="2" type="ORF">BDW02DRAFT_465541</name>
</gene>
<evidence type="ECO:0000256" key="1">
    <source>
        <dbReference type="SAM" id="MobiDB-lite"/>
    </source>
</evidence>
<protein>
    <submittedName>
        <fullName evidence="2">Uncharacterized protein</fullName>
    </submittedName>
</protein>
<dbReference type="AlphaFoldDB" id="A0A6A5KMS8"/>
<reference evidence="2" key="1">
    <citation type="submission" date="2020-01" db="EMBL/GenBank/DDBJ databases">
        <authorList>
            <consortium name="DOE Joint Genome Institute"/>
            <person name="Haridas S."/>
            <person name="Albert R."/>
            <person name="Binder M."/>
            <person name="Bloem J."/>
            <person name="Labutti K."/>
            <person name="Salamov A."/>
            <person name="Andreopoulos B."/>
            <person name="Baker S.E."/>
            <person name="Barry K."/>
            <person name="Bills G."/>
            <person name="Bluhm B.H."/>
            <person name="Cannon C."/>
            <person name="Castanera R."/>
            <person name="Culley D.E."/>
            <person name="Daum C."/>
            <person name="Ezra D."/>
            <person name="Gonzalez J.B."/>
            <person name="Henrissat B."/>
            <person name="Kuo A."/>
            <person name="Liang C."/>
            <person name="Lipzen A."/>
            <person name="Lutzoni F."/>
            <person name="Magnuson J."/>
            <person name="Mondo S."/>
            <person name="Nolan M."/>
            <person name="Ohm R."/>
            <person name="Pangilinan J."/>
            <person name="Park H.-J."/>
            <person name="Ramirez L."/>
            <person name="Alfaro M."/>
            <person name="Sun H."/>
            <person name="Tritt A."/>
            <person name="Yoshinaga Y."/>
            <person name="Zwiers L.-H."/>
            <person name="Turgeon B.G."/>
            <person name="Goodwin S.B."/>
            <person name="Spatafora J.W."/>
            <person name="Crous P.W."/>
            <person name="Grigoriev I.V."/>
        </authorList>
    </citation>
    <scope>NUCLEOTIDE SEQUENCE</scope>
    <source>
        <strain evidence="2">P77</strain>
    </source>
</reference>
<accession>A0A6A5KMS8</accession>
<feature type="non-terminal residue" evidence="2">
    <location>
        <position position="233"/>
    </location>
</feature>
<name>A0A6A5KMS8_9PLEO</name>
<feature type="non-terminal residue" evidence="2">
    <location>
        <position position="1"/>
    </location>
</feature>
<dbReference type="Proteomes" id="UP000800040">
    <property type="component" value="Unassembled WGS sequence"/>
</dbReference>
<organism evidence="2 3">
    <name type="scientific">Decorospora gaudefroyi</name>
    <dbReference type="NCBI Taxonomy" id="184978"/>
    <lineage>
        <taxon>Eukaryota</taxon>
        <taxon>Fungi</taxon>
        <taxon>Dikarya</taxon>
        <taxon>Ascomycota</taxon>
        <taxon>Pezizomycotina</taxon>
        <taxon>Dothideomycetes</taxon>
        <taxon>Pleosporomycetidae</taxon>
        <taxon>Pleosporales</taxon>
        <taxon>Pleosporineae</taxon>
        <taxon>Pleosporaceae</taxon>
        <taxon>Decorospora</taxon>
    </lineage>
</organism>
<feature type="region of interest" description="Disordered" evidence="1">
    <location>
        <begin position="1"/>
        <end position="31"/>
    </location>
</feature>
<dbReference type="OrthoDB" id="3693896at2759"/>
<evidence type="ECO:0000313" key="2">
    <source>
        <dbReference type="EMBL" id="KAF1834833.1"/>
    </source>
</evidence>
<dbReference type="EMBL" id="ML975296">
    <property type="protein sequence ID" value="KAF1834833.1"/>
    <property type="molecule type" value="Genomic_DNA"/>
</dbReference>